<feature type="non-terminal residue" evidence="1">
    <location>
        <position position="267"/>
    </location>
</feature>
<proteinExistence type="predicted"/>
<keyword evidence="2" id="KW-1185">Reference proteome</keyword>
<comment type="caution">
    <text evidence="1">The sequence shown here is derived from an EMBL/GenBank/DDBJ whole genome shotgun (WGS) entry which is preliminary data.</text>
</comment>
<protein>
    <submittedName>
        <fullName evidence="1">Uncharacterized protein</fullName>
    </submittedName>
</protein>
<dbReference type="Proteomes" id="UP001054857">
    <property type="component" value="Unassembled WGS sequence"/>
</dbReference>
<accession>A0AAD3E214</accession>
<sequence>LTRPSCPTPQELLFAVGAAMALLGWEGWKMGEQLMPAGVFRRAAAAVRAVLAKPYAGVEERCVTEAARALAAVGCRDVTRPSNVLVGSAHSGNGSNSCCGNGSSNSGRPAAVAHCEDQQDDRGEDLETYEPLELGVISGFLPTPVACPKAAATTIGACTVVATRVVVDICTRQDYASNASDGQPLWGRARLRQTLLASLQGSSGEEEMTAGRVLVRLLVLDEQKLLSSMQQAGRKSSTGAGLTTSSSQVAVEPSFAYVEWALQTAVG</sequence>
<dbReference type="EMBL" id="BMAR01000056">
    <property type="protein sequence ID" value="GFR51988.1"/>
    <property type="molecule type" value="Genomic_DNA"/>
</dbReference>
<evidence type="ECO:0000313" key="2">
    <source>
        <dbReference type="Proteomes" id="UP001054857"/>
    </source>
</evidence>
<reference evidence="1 2" key="1">
    <citation type="journal article" date="2021" name="Sci. Rep.">
        <title>Genome sequencing of the multicellular alga Astrephomene provides insights into convergent evolution of germ-soma differentiation.</title>
        <authorList>
            <person name="Yamashita S."/>
            <person name="Yamamoto K."/>
            <person name="Matsuzaki R."/>
            <person name="Suzuki S."/>
            <person name="Yamaguchi H."/>
            <person name="Hirooka S."/>
            <person name="Minakuchi Y."/>
            <person name="Miyagishima S."/>
            <person name="Kawachi M."/>
            <person name="Toyoda A."/>
            <person name="Nozaki H."/>
        </authorList>
    </citation>
    <scope>NUCLEOTIDE SEQUENCE [LARGE SCALE GENOMIC DNA]</scope>
    <source>
        <strain evidence="1 2">NIES-4017</strain>
    </source>
</reference>
<name>A0AAD3E214_9CHLO</name>
<dbReference type="AlphaFoldDB" id="A0AAD3E214"/>
<organism evidence="1 2">
    <name type="scientific">Astrephomene gubernaculifera</name>
    <dbReference type="NCBI Taxonomy" id="47775"/>
    <lineage>
        <taxon>Eukaryota</taxon>
        <taxon>Viridiplantae</taxon>
        <taxon>Chlorophyta</taxon>
        <taxon>core chlorophytes</taxon>
        <taxon>Chlorophyceae</taxon>
        <taxon>CS clade</taxon>
        <taxon>Chlamydomonadales</taxon>
        <taxon>Astrephomenaceae</taxon>
        <taxon>Astrephomene</taxon>
    </lineage>
</organism>
<evidence type="ECO:0000313" key="1">
    <source>
        <dbReference type="EMBL" id="GFR51988.1"/>
    </source>
</evidence>
<gene>
    <name evidence="1" type="ORF">Agub_g14520</name>
</gene>